<protein>
    <recommendedName>
        <fullName evidence="1">F-box domain-containing protein</fullName>
    </recommendedName>
</protein>
<proteinExistence type="predicted"/>
<gene>
    <name evidence="2" type="ORF">CVT26_007119</name>
</gene>
<dbReference type="Proteomes" id="UP000284706">
    <property type="component" value="Unassembled WGS sequence"/>
</dbReference>
<dbReference type="Pfam" id="PF00646">
    <property type="entry name" value="F-box"/>
    <property type="match status" value="1"/>
</dbReference>
<name>A0A409WQ56_9AGAR</name>
<dbReference type="PROSITE" id="PS50181">
    <property type="entry name" value="FBOX"/>
    <property type="match status" value="2"/>
</dbReference>
<sequence length="1304" mass="148858">MDALGEASSGAAFGAPFAFSDLNSEEVQVLYGIESDGLDEEYSSPVARGNYIATSVQAELRRQGYRQRRCDVGLAALLDFPLELILEVFARLHPLDLYNMMCTTRYLRSLLLNKGAASVVWATAFRCYPDILPCPADVSTPRWATLLFGPAICDVCSRRRAMPDFTYRRRFCQQCLDKLCQAKDDIKDTIGLLDSYPDEEGVLFGLVRYTYKTKSMQYPDVYAYFREPHYLIEDVRCKAAEMEPYLQAISSGALGARSKYTTFSVQSRKDNLRFLKHVKTCNEWCLDIHDNLHNACAKRVISFSRMAGSTLIKLGHDSRDIDFMRLHSYFSNHFLHAKRIRFSKKELWKSLPALVHFIELARQSRLQRERLERITALRRRLSSFYKSIVQTSLAPELWDYVPDDGLYSTIPQVVRYVQAEYKTEDDLPDLSTTDIGPVLLDFVNTWIAKKRQHLINILQSSRPVSFLQGGNENVDILSRATAVFTHPPLNCNEEFKDYHSLLIGWEEAGVHTSCEVEVRHGDQDATTIGNCFKFSQAAYDTIALVLRLIGLDPNTALARDVDALNKRFVCMKCPPLSEHGVNGSYVMDWRECARHSVSSEGDGHRSPCFAMLTDEATASVLFHETDSYLTPSGARWSCKHCPEHFDSPVSKKQAMMHISQRHHGKRGIDCCIPNQETMNVLEPEEQYCPQADLWAILPFAPLDEDGIRMLYGMCLSAYATLDASPVARYNYIAAFHKRVLRKSALKIIRKGDRRTIPELPLEVFLQIIEYIHPLDLYHLTQTSKYIRTILLTERLSGLAWKSAFRTHTISIPSYPPGVSPPKWASLLFGPATCDVGIDHPSVALIGLPCQILPYVGVSAEVLPFQFGPPKKKHRLWKKVGNLQPEELKQTVLKIAKYTEKEEGMLYPADLKKRTYIGKDIQHVNETNDWCFRIYYRNYGTFVDKVSRFTRIACKIVVKMGYEMQDVNFLGIEKHLLEFYSKHAKHVRLSKSELRKHMPGIEAVVYAARERRLQRIRDDLRFSLQRRVSCLYRRLILSSVPPERWEYLPVHDQHILDLPDVRSYTDGNYGTESNAPDLSAMDIEISIMDCAKKVMAETEQRLLLILKMFHPAASLWGDDCRNEVERLNLATAVFTHPPTPGRSGCHFNSKRTLIGYGEAAQHGPCADVLQHDMVNHSSVCSGEDVSPCFALLTAEATESVLLEERGKYHELYGREAFGCSLCTEYFHSRVTSKKQVIKHIFHKHNISNPAEGVNYFVKNISPSENYLLEFPTKTDPRLRCMFCRGPTRGRLWASDQLLAAHQRKR</sequence>
<evidence type="ECO:0000313" key="3">
    <source>
        <dbReference type="Proteomes" id="UP000284706"/>
    </source>
</evidence>
<dbReference type="SUPFAM" id="SSF81383">
    <property type="entry name" value="F-box domain"/>
    <property type="match status" value="2"/>
</dbReference>
<reference evidence="2 3" key="1">
    <citation type="journal article" date="2018" name="Evol. Lett.">
        <title>Horizontal gene cluster transfer increased hallucinogenic mushroom diversity.</title>
        <authorList>
            <person name="Reynolds H.T."/>
            <person name="Vijayakumar V."/>
            <person name="Gluck-Thaler E."/>
            <person name="Korotkin H.B."/>
            <person name="Matheny P.B."/>
            <person name="Slot J.C."/>
        </authorList>
    </citation>
    <scope>NUCLEOTIDE SEQUENCE [LARGE SCALE GENOMIC DNA]</scope>
    <source>
        <strain evidence="2 3">SRW20</strain>
    </source>
</reference>
<feature type="domain" description="F-box" evidence="1">
    <location>
        <begin position="74"/>
        <end position="124"/>
    </location>
</feature>
<comment type="caution">
    <text evidence="2">The sequence shown here is derived from an EMBL/GenBank/DDBJ whole genome shotgun (WGS) entry which is preliminary data.</text>
</comment>
<organism evidence="2 3">
    <name type="scientific">Gymnopilus dilepis</name>
    <dbReference type="NCBI Taxonomy" id="231916"/>
    <lineage>
        <taxon>Eukaryota</taxon>
        <taxon>Fungi</taxon>
        <taxon>Dikarya</taxon>
        <taxon>Basidiomycota</taxon>
        <taxon>Agaricomycotina</taxon>
        <taxon>Agaricomycetes</taxon>
        <taxon>Agaricomycetidae</taxon>
        <taxon>Agaricales</taxon>
        <taxon>Agaricineae</taxon>
        <taxon>Hymenogastraceae</taxon>
        <taxon>Gymnopilus</taxon>
    </lineage>
</organism>
<dbReference type="EMBL" id="NHYE01004935">
    <property type="protein sequence ID" value="PPQ80655.1"/>
    <property type="molecule type" value="Genomic_DNA"/>
</dbReference>
<dbReference type="OrthoDB" id="2823912at2759"/>
<dbReference type="InterPro" id="IPR036047">
    <property type="entry name" value="F-box-like_dom_sf"/>
</dbReference>
<dbReference type="InterPro" id="IPR001810">
    <property type="entry name" value="F-box_dom"/>
</dbReference>
<dbReference type="InParanoid" id="A0A409WQ56"/>
<accession>A0A409WQ56</accession>
<feature type="domain" description="F-box" evidence="1">
    <location>
        <begin position="753"/>
        <end position="803"/>
    </location>
</feature>
<evidence type="ECO:0000259" key="1">
    <source>
        <dbReference type="PROSITE" id="PS50181"/>
    </source>
</evidence>
<evidence type="ECO:0000313" key="2">
    <source>
        <dbReference type="EMBL" id="PPQ80655.1"/>
    </source>
</evidence>
<keyword evidence="3" id="KW-1185">Reference proteome</keyword>